<dbReference type="Proteomes" id="UP000231194">
    <property type="component" value="Unassembled WGS sequence"/>
</dbReference>
<dbReference type="Pfam" id="PF13673">
    <property type="entry name" value="Acetyltransf_10"/>
    <property type="match status" value="1"/>
</dbReference>
<dbReference type="PANTHER" id="PTHR43451:SF1">
    <property type="entry name" value="ACETYLTRANSFERASE"/>
    <property type="match status" value="1"/>
</dbReference>
<dbReference type="OrthoDB" id="9789081at2"/>
<proteinExistence type="predicted"/>
<dbReference type="GO" id="GO:0016747">
    <property type="term" value="F:acyltransferase activity, transferring groups other than amino-acyl groups"/>
    <property type="evidence" value="ECO:0007669"/>
    <property type="project" value="InterPro"/>
</dbReference>
<evidence type="ECO:0000313" key="2">
    <source>
        <dbReference type="EMBL" id="PJG55306.1"/>
    </source>
</evidence>
<dbReference type="SUPFAM" id="SSF55729">
    <property type="entry name" value="Acyl-CoA N-acyltransferases (Nat)"/>
    <property type="match status" value="1"/>
</dbReference>
<reference evidence="2 3" key="1">
    <citation type="submission" date="2017-11" db="EMBL/GenBank/DDBJ databases">
        <title>Bradyrhizobium forestalis sp. nov., an efficient nitrogen-fixing bacterium isolated from nodules of forest legume species in the Amazon.</title>
        <authorList>
            <person name="Costa E.M."/>
            <person name="Guimaraes A."/>
            <person name="Carvalho T.S."/>
            <person name="Rodrigues T.L."/>
            <person name="Ribeiro P.R.A."/>
            <person name="Lebbe L."/>
            <person name="Willems A."/>
            <person name="Moreira F.M.S."/>
        </authorList>
    </citation>
    <scope>NUCLEOTIDE SEQUENCE [LARGE SCALE GENOMIC DNA]</scope>
    <source>
        <strain evidence="2 3">INPA54B</strain>
    </source>
</reference>
<dbReference type="CDD" id="cd04301">
    <property type="entry name" value="NAT_SF"/>
    <property type="match status" value="1"/>
</dbReference>
<keyword evidence="2" id="KW-0808">Transferase</keyword>
<name>A0A2M8RBU1_9BRAD</name>
<comment type="caution">
    <text evidence="2">The sequence shown here is derived from an EMBL/GenBank/DDBJ whole genome shotgun (WGS) entry which is preliminary data.</text>
</comment>
<dbReference type="InterPro" id="IPR052564">
    <property type="entry name" value="N-acetyltrans/Recomb-assoc"/>
</dbReference>
<dbReference type="InterPro" id="IPR016181">
    <property type="entry name" value="Acyl_CoA_acyltransferase"/>
</dbReference>
<dbReference type="InterPro" id="IPR000182">
    <property type="entry name" value="GNAT_dom"/>
</dbReference>
<evidence type="ECO:0000259" key="1">
    <source>
        <dbReference type="PROSITE" id="PS51186"/>
    </source>
</evidence>
<evidence type="ECO:0000313" key="3">
    <source>
        <dbReference type="Proteomes" id="UP000231194"/>
    </source>
</evidence>
<sequence length="167" mass="17814">MVRTMGQTLPKPALRPFLPDDVPVLAAIFTASIEQLTGDDYSEAQQEAWMAAAEDEEFGKRLAADLTLIATLEGSPVGFASLRGNDHIRMLYVHPAVAGQGIATMLVDALEKLAGGRGATSLSVDASDNAQGFFAKRGYTAQQRNSVTMNDEWLANTTMKKTLGAAP</sequence>
<dbReference type="PANTHER" id="PTHR43451">
    <property type="entry name" value="ACETYLTRANSFERASE (GNAT) FAMILY PROTEIN"/>
    <property type="match status" value="1"/>
</dbReference>
<dbReference type="Gene3D" id="3.40.630.30">
    <property type="match status" value="1"/>
</dbReference>
<accession>A0A2M8RBU1</accession>
<dbReference type="AlphaFoldDB" id="A0A2M8RBU1"/>
<dbReference type="EMBL" id="PGVG01000006">
    <property type="protein sequence ID" value="PJG55306.1"/>
    <property type="molecule type" value="Genomic_DNA"/>
</dbReference>
<keyword evidence="3" id="KW-1185">Reference proteome</keyword>
<organism evidence="2 3">
    <name type="scientific">Bradyrhizobium forestalis</name>
    <dbReference type="NCBI Taxonomy" id="1419263"/>
    <lineage>
        <taxon>Bacteria</taxon>
        <taxon>Pseudomonadati</taxon>
        <taxon>Pseudomonadota</taxon>
        <taxon>Alphaproteobacteria</taxon>
        <taxon>Hyphomicrobiales</taxon>
        <taxon>Nitrobacteraceae</taxon>
        <taxon>Bradyrhizobium</taxon>
    </lineage>
</organism>
<dbReference type="PROSITE" id="PS51186">
    <property type="entry name" value="GNAT"/>
    <property type="match status" value="1"/>
</dbReference>
<protein>
    <submittedName>
        <fullName evidence="2">GNAT family N-acetyltransferase</fullName>
    </submittedName>
</protein>
<feature type="domain" description="N-acetyltransferase" evidence="1">
    <location>
        <begin position="12"/>
        <end position="164"/>
    </location>
</feature>
<gene>
    <name evidence="2" type="ORF">CVM73_09540</name>
</gene>